<evidence type="ECO:0000313" key="7">
    <source>
        <dbReference type="EMBL" id="CUU03970.1"/>
    </source>
</evidence>
<reference evidence="6 9" key="2">
    <citation type="submission" date="2015-11" db="EMBL/GenBank/DDBJ databases">
        <authorList>
            <person name="Varghese N."/>
        </authorList>
    </citation>
    <scope>NUCLEOTIDE SEQUENCE [LARGE SCALE GENOMIC DNA]</scope>
    <source>
        <strain evidence="6 9">JGI-8</strain>
    </source>
</reference>
<comment type="function">
    <text evidence="1">Involved in DNA recombination.</text>
</comment>
<dbReference type="EMBL" id="CZVI01000002">
    <property type="protein sequence ID" value="CUS79564.1"/>
    <property type="molecule type" value="Genomic_DNA"/>
</dbReference>
<accession>A0A0S4MYE3</accession>
<protein>
    <submittedName>
        <fullName evidence="7">DNA recombination protein RmuC</fullName>
    </submittedName>
</protein>
<keyword evidence="4" id="KW-0233">DNA recombination</keyword>
<keyword evidence="5" id="KW-1133">Transmembrane helix</keyword>
<evidence type="ECO:0000313" key="9">
    <source>
        <dbReference type="Proteomes" id="UP000182200"/>
    </source>
</evidence>
<dbReference type="OrthoDB" id="370725at2"/>
<dbReference type="STRING" id="1633631.GCA_001442925_00897"/>
<keyword evidence="9" id="KW-1185">Reference proteome</keyword>
<accession>A0A0P1L9C7</accession>
<dbReference type="Proteomes" id="UP000182200">
    <property type="component" value="Unassembled WGS sequence"/>
</dbReference>
<accession>A0A0N7MUG6</accession>
<accession>A0A0P1M159</accession>
<evidence type="ECO:0000256" key="2">
    <source>
        <dbReference type="ARBA" id="ARBA00009840"/>
    </source>
</evidence>
<gene>
    <name evidence="7" type="ORF">JGI4_00898</name>
    <name evidence="6" type="ORF">JGI8_00333</name>
</gene>
<dbReference type="Pfam" id="PF02646">
    <property type="entry name" value="RmuC"/>
    <property type="match status" value="1"/>
</dbReference>
<evidence type="ECO:0000256" key="4">
    <source>
        <dbReference type="ARBA" id="ARBA00023172"/>
    </source>
</evidence>
<feature type="transmembrane region" description="Helical" evidence="5">
    <location>
        <begin position="6"/>
        <end position="22"/>
    </location>
</feature>
<dbReference type="Proteomes" id="UP000182011">
    <property type="component" value="Unassembled WGS sequence"/>
</dbReference>
<accession>A0A0P1L8L9</accession>
<dbReference type="InterPro" id="IPR003798">
    <property type="entry name" value="DNA_recombination_RmuC"/>
</dbReference>
<dbReference type="EMBL" id="FAOP01000004">
    <property type="protein sequence ID" value="CUU03970.1"/>
    <property type="molecule type" value="Genomic_DNA"/>
</dbReference>
<accession>A0A0P1P4U8</accession>
<evidence type="ECO:0000256" key="3">
    <source>
        <dbReference type="ARBA" id="ARBA00023054"/>
    </source>
</evidence>
<dbReference type="PANTHER" id="PTHR30563:SF0">
    <property type="entry name" value="DNA RECOMBINATION PROTEIN RMUC"/>
    <property type="match status" value="1"/>
</dbReference>
<dbReference type="GO" id="GO:0006310">
    <property type="term" value="P:DNA recombination"/>
    <property type="evidence" value="ECO:0007669"/>
    <property type="project" value="UniProtKB-KW"/>
</dbReference>
<reference evidence="7 8" key="1">
    <citation type="submission" date="2015-11" db="EMBL/GenBank/DDBJ databases">
        <authorList>
            <person name="Zhang Y."/>
            <person name="Guo Z."/>
        </authorList>
    </citation>
    <scope>NUCLEOTIDE SEQUENCE [LARGE SCALE GENOMIC DNA]</scope>
    <source>
        <strain evidence="7">JGI-4</strain>
    </source>
</reference>
<evidence type="ECO:0000313" key="6">
    <source>
        <dbReference type="EMBL" id="CUS79564.1"/>
    </source>
</evidence>
<dbReference type="Gene3D" id="1.10.287.950">
    <property type="entry name" value="Methyl-accepting chemotaxis protein"/>
    <property type="match status" value="1"/>
</dbReference>
<accession>A0A0P1M4T4</accession>
<evidence type="ECO:0000256" key="1">
    <source>
        <dbReference type="ARBA" id="ARBA00003416"/>
    </source>
</evidence>
<keyword evidence="5" id="KW-0812">Transmembrane</keyword>
<accession>A0A0P1M965</accession>
<organism evidence="7 8">
    <name type="scientific">Candidatus Kryptonium thompsonii</name>
    <dbReference type="NCBI Taxonomy" id="1633631"/>
    <lineage>
        <taxon>Bacteria</taxon>
        <taxon>Pseudomonadati</taxon>
        <taxon>Candidatus Kryptoniota</taxon>
        <taxon>Candidatus Kryptonium</taxon>
    </lineage>
</organism>
<accession>A0A0P1LEH1</accession>
<keyword evidence="5" id="KW-0472">Membrane</keyword>
<comment type="similarity">
    <text evidence="2">Belongs to the RmuC family.</text>
</comment>
<dbReference type="PANTHER" id="PTHR30563">
    <property type="entry name" value="DNA RECOMBINATION PROTEIN RMUC"/>
    <property type="match status" value="1"/>
</dbReference>
<proteinExistence type="inferred from homology"/>
<sequence length="377" mass="43588">MLEVILIIGITIILIVLIFLFRQSQKSSDLWKQEVSNLRLEFIQQLQGVVQNVNSQIQNMSNHVNAVTFQLNQKLDNSISYLSTHMNQAIAQMVGTVTSNLQTITESTGQMNQRLDNASKIISELMKQVGEMKEGANQIKNIGQSIAKLEDLFSVQQFRGRFGEIMLENMIKDILPKEYYEFQFEFKNRKKVDAIIKINDRLLSIDSKFPLDNYRKMLDSKDEAEKKKLKAEFIKDVKKRVEEIAQNYIQPTENTFDFAMMYIPSESVYYELITDEESGILNYMLERKVIPVSPSVLYAQLEVFNTGFKAIQFERNVHQIIDSLSKLLSEFDGIMREFDTLGKHINNAQSKYLEVDKKLAQFNSYFRQIAGHGTVPD</sequence>
<dbReference type="AlphaFoldDB" id="A0A0P1LEH1"/>
<keyword evidence="3" id="KW-0175">Coiled coil</keyword>
<name>A0A0P1LEH1_9BACT</name>
<evidence type="ECO:0000256" key="5">
    <source>
        <dbReference type="SAM" id="Phobius"/>
    </source>
</evidence>
<dbReference type="RefSeq" id="WP_075427031.1">
    <property type="nucleotide sequence ID" value="NZ_CZVI01000002.1"/>
</dbReference>
<evidence type="ECO:0000313" key="8">
    <source>
        <dbReference type="Proteomes" id="UP000182011"/>
    </source>
</evidence>